<dbReference type="Proteomes" id="UP001596108">
    <property type="component" value="Unassembled WGS sequence"/>
</dbReference>
<dbReference type="RefSeq" id="WP_378110009.1">
    <property type="nucleotide sequence ID" value="NZ_JBHSNC010000006.1"/>
</dbReference>
<evidence type="ECO:0000313" key="2">
    <source>
        <dbReference type="Proteomes" id="UP001596108"/>
    </source>
</evidence>
<dbReference type="Gene3D" id="3.40.50.720">
    <property type="entry name" value="NAD(P)-binding Rossmann-like Domain"/>
    <property type="match status" value="1"/>
</dbReference>
<evidence type="ECO:0008006" key="3">
    <source>
        <dbReference type="Google" id="ProtNLM"/>
    </source>
</evidence>
<keyword evidence="2" id="KW-1185">Reference proteome</keyword>
<protein>
    <recommendedName>
        <fullName evidence="3">Gfo/Idh/MocA-like oxidoreductase N-terminal domain-containing protein</fullName>
    </recommendedName>
</protein>
<reference evidence="2" key="1">
    <citation type="journal article" date="2019" name="Int. J. Syst. Evol. Microbiol.">
        <title>The Global Catalogue of Microorganisms (GCM) 10K type strain sequencing project: providing services to taxonomists for standard genome sequencing and annotation.</title>
        <authorList>
            <consortium name="The Broad Institute Genomics Platform"/>
            <consortium name="The Broad Institute Genome Sequencing Center for Infectious Disease"/>
            <person name="Wu L."/>
            <person name="Ma J."/>
        </authorList>
    </citation>
    <scope>NUCLEOTIDE SEQUENCE [LARGE SCALE GENOMIC DNA]</scope>
    <source>
        <strain evidence="2">CGMCC 1.18578</strain>
    </source>
</reference>
<evidence type="ECO:0000313" key="1">
    <source>
        <dbReference type="EMBL" id="MFC5528188.1"/>
    </source>
</evidence>
<name>A0ABW0QUP1_9BACL</name>
<accession>A0ABW0QUP1</accession>
<organism evidence="1 2">
    <name type="scientific">Cohnella yongneupensis</name>
    <dbReference type="NCBI Taxonomy" id="425006"/>
    <lineage>
        <taxon>Bacteria</taxon>
        <taxon>Bacillati</taxon>
        <taxon>Bacillota</taxon>
        <taxon>Bacilli</taxon>
        <taxon>Bacillales</taxon>
        <taxon>Paenibacillaceae</taxon>
        <taxon>Cohnella</taxon>
    </lineage>
</organism>
<dbReference type="EMBL" id="JBHSNC010000006">
    <property type="protein sequence ID" value="MFC5528188.1"/>
    <property type="molecule type" value="Genomic_DNA"/>
</dbReference>
<comment type="caution">
    <text evidence="1">The sequence shown here is derived from an EMBL/GenBank/DDBJ whole genome shotgun (WGS) entry which is preliminary data.</text>
</comment>
<proteinExistence type="predicted"/>
<gene>
    <name evidence="1" type="ORF">ACFPQ4_01785</name>
</gene>
<sequence length="65" mass="7427">MKPVTAILIGAGQRGMNTYATYALEHPDEIRFVGICEPDERRRSEFSLVHNIDPDNAWANWNPNK</sequence>